<dbReference type="Pfam" id="PF06114">
    <property type="entry name" value="Peptidase_M78"/>
    <property type="match status" value="1"/>
</dbReference>
<dbReference type="Gene3D" id="1.10.10.2910">
    <property type="match status" value="1"/>
</dbReference>
<dbReference type="EMBL" id="JBJHZZ010000001">
    <property type="protein sequence ID" value="MFL0245490.1"/>
    <property type="molecule type" value="Genomic_DNA"/>
</dbReference>
<evidence type="ECO:0000259" key="1">
    <source>
        <dbReference type="Pfam" id="PF06114"/>
    </source>
</evidence>
<reference evidence="2 3" key="1">
    <citation type="submission" date="2024-11" db="EMBL/GenBank/DDBJ databases">
        <authorList>
            <person name="Heng Y.C."/>
            <person name="Lim A.C.H."/>
            <person name="Lee J.K.Y."/>
            <person name="Kittelmann S."/>
        </authorList>
    </citation>
    <scope>NUCLEOTIDE SEQUENCE [LARGE SCALE GENOMIC DNA]</scope>
    <source>
        <strain evidence="2 3">WILCCON 0185</strain>
    </source>
</reference>
<dbReference type="RefSeq" id="WP_406767951.1">
    <property type="nucleotide sequence ID" value="NZ_JBJHZZ010000001.1"/>
</dbReference>
<protein>
    <submittedName>
        <fullName evidence="2">ImmA/IrrE family metallo-endopeptidase</fullName>
    </submittedName>
</protein>
<accession>A0ABW8T0P6</accession>
<sequence length="141" mass="16242">MWLDIKALAMGVIEEYGTNDPFLIAQDININILFHELPESLDAYRLDDVIVLNINLSYEKQRWVLAHELGHYFIHGPENTLSNFITNRLQLRSKCEKQADLFASELLLSDLNKYIIEGLNISQLAALAKVPEEFIIYKFSS</sequence>
<dbReference type="Proteomes" id="UP001623591">
    <property type="component" value="Unassembled WGS sequence"/>
</dbReference>
<comment type="caution">
    <text evidence="2">The sequence shown here is derived from an EMBL/GenBank/DDBJ whole genome shotgun (WGS) entry which is preliminary data.</text>
</comment>
<evidence type="ECO:0000313" key="2">
    <source>
        <dbReference type="EMBL" id="MFL0245490.1"/>
    </source>
</evidence>
<gene>
    <name evidence="2" type="ORF">ACJDUG_00685</name>
</gene>
<proteinExistence type="predicted"/>
<name>A0ABW8T0P6_9CLOT</name>
<evidence type="ECO:0000313" key="3">
    <source>
        <dbReference type="Proteomes" id="UP001623591"/>
    </source>
</evidence>
<keyword evidence="3" id="KW-1185">Reference proteome</keyword>
<feature type="domain" description="IrrE N-terminal-like" evidence="1">
    <location>
        <begin position="26"/>
        <end position="139"/>
    </location>
</feature>
<dbReference type="InterPro" id="IPR010359">
    <property type="entry name" value="IrrE_HExxH"/>
</dbReference>
<organism evidence="2 3">
    <name type="scientific">Candidatus Clostridium stratigraminis</name>
    <dbReference type="NCBI Taxonomy" id="3381661"/>
    <lineage>
        <taxon>Bacteria</taxon>
        <taxon>Bacillati</taxon>
        <taxon>Bacillota</taxon>
        <taxon>Clostridia</taxon>
        <taxon>Eubacteriales</taxon>
        <taxon>Clostridiaceae</taxon>
        <taxon>Clostridium</taxon>
    </lineage>
</organism>